<dbReference type="OrthoDB" id="194358at2759"/>
<feature type="signal peptide" evidence="3">
    <location>
        <begin position="1"/>
        <end position="18"/>
    </location>
</feature>
<dbReference type="InParanoid" id="A0A0C3GNY6"/>
<keyword evidence="1" id="KW-0040">ANK repeat</keyword>
<evidence type="ECO:0000256" key="2">
    <source>
        <dbReference type="SAM" id="MobiDB-lite"/>
    </source>
</evidence>
<evidence type="ECO:0000313" key="5">
    <source>
        <dbReference type="Proteomes" id="UP000054166"/>
    </source>
</evidence>
<feature type="chain" id="PRO_5002177787" evidence="3">
    <location>
        <begin position="19"/>
        <end position="302"/>
    </location>
</feature>
<protein>
    <submittedName>
        <fullName evidence="4">Uncharacterized protein</fullName>
    </submittedName>
</protein>
<dbReference type="InterPro" id="IPR002110">
    <property type="entry name" value="Ankyrin_rpt"/>
</dbReference>
<gene>
    <name evidence="4" type="ORF">PILCRDRAFT_339</name>
</gene>
<feature type="region of interest" description="Disordered" evidence="2">
    <location>
        <begin position="123"/>
        <end position="151"/>
    </location>
</feature>
<proteinExistence type="predicted"/>
<dbReference type="Pfam" id="PF00023">
    <property type="entry name" value="Ank"/>
    <property type="match status" value="1"/>
</dbReference>
<dbReference type="SUPFAM" id="SSF48403">
    <property type="entry name" value="Ankyrin repeat"/>
    <property type="match status" value="1"/>
</dbReference>
<organism evidence="4 5">
    <name type="scientific">Piloderma croceum (strain F 1598)</name>
    <dbReference type="NCBI Taxonomy" id="765440"/>
    <lineage>
        <taxon>Eukaryota</taxon>
        <taxon>Fungi</taxon>
        <taxon>Dikarya</taxon>
        <taxon>Basidiomycota</taxon>
        <taxon>Agaricomycotina</taxon>
        <taxon>Agaricomycetes</taxon>
        <taxon>Agaricomycetidae</taxon>
        <taxon>Atheliales</taxon>
        <taxon>Atheliaceae</taxon>
        <taxon>Piloderma</taxon>
    </lineage>
</organism>
<accession>A0A0C3GNY6</accession>
<evidence type="ECO:0000256" key="3">
    <source>
        <dbReference type="SAM" id="SignalP"/>
    </source>
</evidence>
<dbReference type="AlphaFoldDB" id="A0A0C3GNY6"/>
<evidence type="ECO:0000313" key="4">
    <source>
        <dbReference type="EMBL" id="KIM92266.1"/>
    </source>
</evidence>
<dbReference type="STRING" id="765440.A0A0C3GNY6"/>
<dbReference type="Proteomes" id="UP000054166">
    <property type="component" value="Unassembled WGS sequence"/>
</dbReference>
<name>A0A0C3GNY6_PILCF</name>
<evidence type="ECO:0000256" key="1">
    <source>
        <dbReference type="PROSITE-ProRule" id="PRU00023"/>
    </source>
</evidence>
<dbReference type="PROSITE" id="PS50297">
    <property type="entry name" value="ANK_REP_REGION"/>
    <property type="match status" value="1"/>
</dbReference>
<dbReference type="Gene3D" id="1.25.40.20">
    <property type="entry name" value="Ankyrin repeat-containing domain"/>
    <property type="match status" value="1"/>
</dbReference>
<keyword evidence="3" id="KW-0732">Signal</keyword>
<dbReference type="InterPro" id="IPR036770">
    <property type="entry name" value="Ankyrin_rpt-contain_sf"/>
</dbReference>
<dbReference type="HOGENOM" id="CLU_921707_0_0_1"/>
<keyword evidence="5" id="KW-1185">Reference proteome</keyword>
<feature type="repeat" description="ANK" evidence="1">
    <location>
        <begin position="60"/>
        <end position="92"/>
    </location>
</feature>
<reference evidence="5" key="2">
    <citation type="submission" date="2015-01" db="EMBL/GenBank/DDBJ databases">
        <title>Evolutionary Origins and Diversification of the Mycorrhizal Mutualists.</title>
        <authorList>
            <consortium name="DOE Joint Genome Institute"/>
            <consortium name="Mycorrhizal Genomics Consortium"/>
            <person name="Kohler A."/>
            <person name="Kuo A."/>
            <person name="Nagy L.G."/>
            <person name="Floudas D."/>
            <person name="Copeland A."/>
            <person name="Barry K.W."/>
            <person name="Cichocki N."/>
            <person name="Veneault-Fourrey C."/>
            <person name="LaButti K."/>
            <person name="Lindquist E.A."/>
            <person name="Lipzen A."/>
            <person name="Lundell T."/>
            <person name="Morin E."/>
            <person name="Murat C."/>
            <person name="Riley R."/>
            <person name="Ohm R."/>
            <person name="Sun H."/>
            <person name="Tunlid A."/>
            <person name="Henrissat B."/>
            <person name="Grigoriev I.V."/>
            <person name="Hibbett D.S."/>
            <person name="Martin F."/>
        </authorList>
    </citation>
    <scope>NUCLEOTIDE SEQUENCE [LARGE SCALE GENOMIC DNA]</scope>
    <source>
        <strain evidence="5">F 1598</strain>
    </source>
</reference>
<reference evidence="4 5" key="1">
    <citation type="submission" date="2014-04" db="EMBL/GenBank/DDBJ databases">
        <authorList>
            <consortium name="DOE Joint Genome Institute"/>
            <person name="Kuo A."/>
            <person name="Tarkka M."/>
            <person name="Buscot F."/>
            <person name="Kohler A."/>
            <person name="Nagy L.G."/>
            <person name="Floudas D."/>
            <person name="Copeland A."/>
            <person name="Barry K.W."/>
            <person name="Cichocki N."/>
            <person name="Veneault-Fourrey C."/>
            <person name="LaButti K."/>
            <person name="Lindquist E.A."/>
            <person name="Lipzen A."/>
            <person name="Lundell T."/>
            <person name="Morin E."/>
            <person name="Murat C."/>
            <person name="Sun H."/>
            <person name="Tunlid A."/>
            <person name="Henrissat B."/>
            <person name="Grigoriev I.V."/>
            <person name="Hibbett D.S."/>
            <person name="Martin F."/>
            <person name="Nordberg H.P."/>
            <person name="Cantor M.N."/>
            <person name="Hua S.X."/>
        </authorList>
    </citation>
    <scope>NUCLEOTIDE SEQUENCE [LARGE SCALE GENOMIC DNA]</scope>
    <source>
        <strain evidence="4 5">F 1598</strain>
    </source>
</reference>
<sequence length="302" mass="32324">MVANINIFLPALLIKSLPLPTSNVVLGVCQGVSGPIGSSCISKSELLAPPLTLASGEASPASTPLHIAAANGHNNVAQTLLLRGAHADRADKYGVTPQMLARANGKSSTAVLRAWLENKDSDLREREQCGGGGVGDESRNGGSTIGNGHGYGEDRKASCGDLWIPLRDGCMSSSPLNTITAYSHSDPHLHMLAHLRKQPSPPGPTSPFGEYMLYPTKPDSEAASDELVPRRPSSTMTSLSLRILPAYGDHDQRHWSQHSRLSESPLFISFYLIGITFPHPLLAYLGQTSVISPPHPHLIYYL</sequence>
<dbReference type="EMBL" id="KN832970">
    <property type="protein sequence ID" value="KIM92266.1"/>
    <property type="molecule type" value="Genomic_DNA"/>
</dbReference>
<dbReference type="PROSITE" id="PS50088">
    <property type="entry name" value="ANK_REPEAT"/>
    <property type="match status" value="1"/>
</dbReference>